<evidence type="ECO:0000313" key="2">
    <source>
        <dbReference type="Proteomes" id="UP000008947"/>
    </source>
</evidence>
<reference evidence="1 2" key="1">
    <citation type="submission" date="2012-03" db="EMBL/GenBank/DDBJ databases">
        <title>The Genome Sequence of Bartonella washoensis Sb944nv.</title>
        <authorList>
            <consortium name="The Broad Institute Genome Sequencing Platform"/>
            <consortium name="The Broad Institute Genome Sequencing Center for Infectious Disease"/>
            <person name="Feldgarden M."/>
            <person name="Kirby J."/>
            <person name="Kosoy M."/>
            <person name="Birtles R."/>
            <person name="Probert W.S."/>
            <person name="Chiaraviglio L."/>
            <person name="Young S.K."/>
            <person name="Zeng Q."/>
            <person name="Gargeya S."/>
            <person name="Fitzgerald M."/>
            <person name="Haas B."/>
            <person name="Abouelleil A."/>
            <person name="Alvarado L."/>
            <person name="Arachchi H.M."/>
            <person name="Berlin A."/>
            <person name="Chapman S.B."/>
            <person name="Gearin G."/>
            <person name="Goldberg J."/>
            <person name="Griggs A."/>
            <person name="Gujja S."/>
            <person name="Hansen M."/>
            <person name="Heiman D."/>
            <person name="Howarth C."/>
            <person name="Larimer J."/>
            <person name="Lui A."/>
            <person name="MacDonald P.J.P."/>
            <person name="McCowen C."/>
            <person name="Montmayeur A."/>
            <person name="Murphy C."/>
            <person name="Neiman D."/>
            <person name="Pearson M."/>
            <person name="Priest M."/>
            <person name="Roberts A."/>
            <person name="Saif S."/>
            <person name="Shea T."/>
            <person name="Sisk P."/>
            <person name="Stolte C."/>
            <person name="Sykes S."/>
            <person name="Wortman J."/>
            <person name="Nusbaum C."/>
            <person name="Birren B."/>
        </authorList>
    </citation>
    <scope>NUCLEOTIDE SEQUENCE [LARGE SCALE GENOMIC DNA]</scope>
    <source>
        <strain evidence="1 2">Sb944nv</strain>
    </source>
</reference>
<protein>
    <recommendedName>
        <fullName evidence="3">Fungal lipase-like domain-containing protein</fullName>
    </recommendedName>
</protein>
<dbReference type="PATRIC" id="fig|1094563.3.peg.1528"/>
<proteinExistence type="predicted"/>
<dbReference type="AlphaFoldDB" id="J0YU58"/>
<sequence length="144" mass="15819">MNGYGNTGLELYGHSRGGMTLGNMLYSFKQKGVHGIADNTNINFYGSAFNALVASALLTYVSDGKQTTVGIDGYRYDFVSRWIGGNGYTYGTAPADNWWKETWKMFSDPRNAHTCLGSADDVCTARYGSSHLEQVPSSKSWSKK</sequence>
<dbReference type="EMBL" id="AILU01000037">
    <property type="protein sequence ID" value="EJF78438.1"/>
    <property type="molecule type" value="Genomic_DNA"/>
</dbReference>
<gene>
    <name evidence="1" type="ORF">MCQ_01300</name>
</gene>
<dbReference type="eggNOG" id="COG3210">
    <property type="taxonomic scope" value="Bacteria"/>
</dbReference>
<organism evidence="1 2">
    <name type="scientific">Candidatus Bartonella washoeensis Sb944nv</name>
    <dbReference type="NCBI Taxonomy" id="1094563"/>
    <lineage>
        <taxon>Bacteria</taxon>
        <taxon>Pseudomonadati</taxon>
        <taxon>Pseudomonadota</taxon>
        <taxon>Alphaproteobacteria</taxon>
        <taxon>Hyphomicrobiales</taxon>
        <taxon>Bartonellaceae</taxon>
        <taxon>Bartonella</taxon>
    </lineage>
</organism>
<name>J0YU58_9HYPH</name>
<evidence type="ECO:0008006" key="3">
    <source>
        <dbReference type="Google" id="ProtNLM"/>
    </source>
</evidence>
<comment type="caution">
    <text evidence="1">The sequence shown here is derived from an EMBL/GenBank/DDBJ whole genome shotgun (WGS) entry which is preliminary data.</text>
</comment>
<dbReference type="HOGENOM" id="CLU_085630_1_0_5"/>
<keyword evidence="2" id="KW-1185">Reference proteome</keyword>
<accession>J0YU58</accession>
<evidence type="ECO:0000313" key="1">
    <source>
        <dbReference type="EMBL" id="EJF78438.1"/>
    </source>
</evidence>
<dbReference type="Proteomes" id="UP000008947">
    <property type="component" value="Unassembled WGS sequence"/>
</dbReference>